<dbReference type="InterPro" id="IPR000259">
    <property type="entry name" value="Adhesion_dom_fimbrial"/>
</dbReference>
<dbReference type="Pfam" id="PF00419">
    <property type="entry name" value="Fimbrial"/>
    <property type="match status" value="1"/>
</dbReference>
<sequence length="171" mass="18337">MSWRYLCALSGWLFCQHASAYDLLLSVQGAIADNGCVVSADSKNMTVPMGDIALKQFYANDVAFGKTQFVIKLENCGVLASGVKVTFQGAANSENSELLELTQESDTAPGLAIEILDANNARLPINTKMATAIVIKPSTSNNLVFYAQYRAVDVVDAGVANATANFILEYQ</sequence>
<feature type="chain" id="PRO_5031282368" evidence="1">
    <location>
        <begin position="21"/>
        <end position="171"/>
    </location>
</feature>
<dbReference type="RefSeq" id="WP_177033047.1">
    <property type="nucleotide sequence ID" value="NZ_JACAOZ010000006.1"/>
</dbReference>
<dbReference type="InterPro" id="IPR036937">
    <property type="entry name" value="Adhesion_dom_fimbrial_sf"/>
</dbReference>
<feature type="signal peptide" evidence="1">
    <location>
        <begin position="1"/>
        <end position="20"/>
    </location>
</feature>
<evidence type="ECO:0000313" key="3">
    <source>
        <dbReference type="EMBL" id="NVZ55833.1"/>
    </source>
</evidence>
<dbReference type="Proteomes" id="UP000560470">
    <property type="component" value="Unassembled WGS sequence"/>
</dbReference>
<evidence type="ECO:0000259" key="2">
    <source>
        <dbReference type="Pfam" id="PF00419"/>
    </source>
</evidence>
<protein>
    <submittedName>
        <fullName evidence="3">Fimbrial protein</fullName>
    </submittedName>
</protein>
<dbReference type="PANTHER" id="PTHR33420">
    <property type="entry name" value="FIMBRIAL SUBUNIT ELFA-RELATED"/>
    <property type="match status" value="1"/>
</dbReference>
<dbReference type="Gene3D" id="2.60.40.1090">
    <property type="entry name" value="Fimbrial-type adhesion domain"/>
    <property type="match status" value="1"/>
</dbReference>
<dbReference type="GO" id="GO:0043709">
    <property type="term" value="P:cell adhesion involved in single-species biofilm formation"/>
    <property type="evidence" value="ECO:0007669"/>
    <property type="project" value="TreeGrafter"/>
</dbReference>
<dbReference type="AlphaFoldDB" id="A0A7Y7V6B8"/>
<dbReference type="InterPro" id="IPR050263">
    <property type="entry name" value="Bact_Fimbrial_Adh_Pro"/>
</dbReference>
<reference evidence="3 4" key="1">
    <citation type="submission" date="2020-04" db="EMBL/GenBank/DDBJ databases">
        <title>Molecular characterization of pseudomonads from Agaricus bisporus reveal novel blotch 2 pathogens in Western Europe.</title>
        <authorList>
            <person name="Taparia T."/>
            <person name="Krijger M."/>
            <person name="Haynes E."/>
            <person name="Elpinstone J.G."/>
            <person name="Noble R."/>
            <person name="Van Der Wolf J."/>
        </authorList>
    </citation>
    <scope>NUCLEOTIDE SEQUENCE [LARGE SCALE GENOMIC DNA]</scope>
    <source>
        <strain evidence="3 4">B7002</strain>
    </source>
</reference>
<comment type="caution">
    <text evidence="3">The sequence shown here is derived from an EMBL/GenBank/DDBJ whole genome shotgun (WGS) entry which is preliminary data.</text>
</comment>
<organism evidence="3 4">
    <name type="scientific">Pseudomonas edaphica</name>
    <dbReference type="NCBI Taxonomy" id="2006980"/>
    <lineage>
        <taxon>Bacteria</taxon>
        <taxon>Pseudomonadati</taxon>
        <taxon>Pseudomonadota</taxon>
        <taxon>Gammaproteobacteria</taxon>
        <taxon>Pseudomonadales</taxon>
        <taxon>Pseudomonadaceae</taxon>
        <taxon>Pseudomonas</taxon>
    </lineage>
</organism>
<proteinExistence type="predicted"/>
<dbReference type="GO" id="GO:0009289">
    <property type="term" value="C:pilus"/>
    <property type="evidence" value="ECO:0007669"/>
    <property type="project" value="InterPro"/>
</dbReference>
<keyword evidence="1" id="KW-0732">Signal</keyword>
<dbReference type="PANTHER" id="PTHR33420:SF25">
    <property type="entry name" value="PROTEIN FIMF"/>
    <property type="match status" value="1"/>
</dbReference>
<evidence type="ECO:0000313" key="4">
    <source>
        <dbReference type="Proteomes" id="UP000560470"/>
    </source>
</evidence>
<dbReference type="SUPFAM" id="SSF49401">
    <property type="entry name" value="Bacterial adhesins"/>
    <property type="match status" value="1"/>
</dbReference>
<dbReference type="EMBL" id="JACAOZ010000006">
    <property type="protein sequence ID" value="NVZ55833.1"/>
    <property type="molecule type" value="Genomic_DNA"/>
</dbReference>
<feature type="domain" description="Fimbrial-type adhesion" evidence="2">
    <location>
        <begin position="26"/>
        <end position="171"/>
    </location>
</feature>
<evidence type="ECO:0000256" key="1">
    <source>
        <dbReference type="SAM" id="SignalP"/>
    </source>
</evidence>
<gene>
    <name evidence="3" type="ORF">HX797_06105</name>
</gene>
<dbReference type="InterPro" id="IPR008966">
    <property type="entry name" value="Adhesion_dom_sf"/>
</dbReference>
<name>A0A7Y7V6B8_9PSED</name>
<accession>A0A7Y7V6B8</accession>